<dbReference type="PANTHER" id="PTHR45913:SF19">
    <property type="entry name" value="LOW QUALITY PROTEIN: ZINC FINGER BED DOMAIN-CONTAINING PROTEIN 5-LIKE"/>
    <property type="match status" value="1"/>
</dbReference>
<gene>
    <name evidence="1" type="primary">ZBED5</name>
    <name evidence="1" type="ORF">TNCT_458621</name>
</gene>
<dbReference type="OrthoDB" id="6418415at2759"/>
<dbReference type="Proteomes" id="UP000887116">
    <property type="component" value="Unassembled WGS sequence"/>
</dbReference>
<comment type="caution">
    <text evidence="1">The sequence shown here is derived from an EMBL/GenBank/DDBJ whole genome shotgun (WGS) entry which is preliminary data.</text>
</comment>
<dbReference type="SUPFAM" id="SSF53098">
    <property type="entry name" value="Ribonuclease H-like"/>
    <property type="match status" value="1"/>
</dbReference>
<dbReference type="InterPro" id="IPR012337">
    <property type="entry name" value="RNaseH-like_sf"/>
</dbReference>
<dbReference type="PANTHER" id="PTHR45913">
    <property type="entry name" value="EPM2A-INTERACTING PROTEIN 1"/>
    <property type="match status" value="1"/>
</dbReference>
<dbReference type="EMBL" id="BMAO01036432">
    <property type="protein sequence ID" value="GFR10626.1"/>
    <property type="molecule type" value="Genomic_DNA"/>
</dbReference>
<sequence>MGAEYESLLFYTEIRWLSRGKVLARLFELRHEVREFLLTQNMLEISQHLDDDYWIAKLAYMADIFEHLNELNKKMQGRNENILTCFDKLQGFIKKLELCKKELQKGCLEMYQRTNHITIENKQLIVDLAQHLSMLQ</sequence>
<name>A0A8X6JKV7_TRICU</name>
<evidence type="ECO:0000313" key="2">
    <source>
        <dbReference type="Proteomes" id="UP000887116"/>
    </source>
</evidence>
<reference evidence="1" key="1">
    <citation type="submission" date="2020-07" db="EMBL/GenBank/DDBJ databases">
        <title>Multicomponent nature underlies the extraordinary mechanical properties of spider dragline silk.</title>
        <authorList>
            <person name="Kono N."/>
            <person name="Nakamura H."/>
            <person name="Mori M."/>
            <person name="Yoshida Y."/>
            <person name="Ohtoshi R."/>
            <person name="Malay A.D."/>
            <person name="Moran D.A.P."/>
            <person name="Tomita M."/>
            <person name="Numata K."/>
            <person name="Arakawa K."/>
        </authorList>
    </citation>
    <scope>NUCLEOTIDE SEQUENCE</scope>
</reference>
<accession>A0A8X6JKV7</accession>
<keyword evidence="2" id="KW-1185">Reference proteome</keyword>
<organism evidence="1 2">
    <name type="scientific">Trichonephila clavata</name>
    <name type="common">Joro spider</name>
    <name type="synonym">Nephila clavata</name>
    <dbReference type="NCBI Taxonomy" id="2740835"/>
    <lineage>
        <taxon>Eukaryota</taxon>
        <taxon>Metazoa</taxon>
        <taxon>Ecdysozoa</taxon>
        <taxon>Arthropoda</taxon>
        <taxon>Chelicerata</taxon>
        <taxon>Arachnida</taxon>
        <taxon>Araneae</taxon>
        <taxon>Araneomorphae</taxon>
        <taxon>Entelegynae</taxon>
        <taxon>Araneoidea</taxon>
        <taxon>Nephilidae</taxon>
        <taxon>Trichonephila</taxon>
    </lineage>
</organism>
<evidence type="ECO:0000313" key="1">
    <source>
        <dbReference type="EMBL" id="GFR10626.1"/>
    </source>
</evidence>
<dbReference type="AlphaFoldDB" id="A0A8X6JKV7"/>
<proteinExistence type="predicted"/>
<protein>
    <submittedName>
        <fullName evidence="1">Zinc finger BED domain-containing protein 5</fullName>
    </submittedName>
</protein>